<gene>
    <name evidence="6" type="primary">era</name>
    <name evidence="11" type="ORF">CKO21_12210</name>
</gene>
<dbReference type="InterPro" id="IPR006073">
    <property type="entry name" value="GTP-bd"/>
</dbReference>
<name>A0A934QJ67_9PROT</name>
<feature type="region of interest" description="G1" evidence="7">
    <location>
        <begin position="29"/>
        <end position="36"/>
    </location>
</feature>
<dbReference type="SUPFAM" id="SSF54814">
    <property type="entry name" value="Prokaryotic type KH domain (KH-domain type II)"/>
    <property type="match status" value="1"/>
</dbReference>
<accession>A0A934QJ67</accession>
<dbReference type="InterPro" id="IPR015946">
    <property type="entry name" value="KH_dom-like_a/b"/>
</dbReference>
<dbReference type="NCBIfam" id="TIGR00436">
    <property type="entry name" value="era"/>
    <property type="match status" value="1"/>
</dbReference>
<evidence type="ECO:0000259" key="10">
    <source>
        <dbReference type="PROSITE" id="PS51713"/>
    </source>
</evidence>
<dbReference type="Pfam" id="PF07650">
    <property type="entry name" value="KH_2"/>
    <property type="match status" value="1"/>
</dbReference>
<dbReference type="InterPro" id="IPR005662">
    <property type="entry name" value="GTPase_Era-like"/>
</dbReference>
<dbReference type="InterPro" id="IPR004044">
    <property type="entry name" value="KH_dom_type_2"/>
</dbReference>
<feature type="domain" description="Era-type G" evidence="10">
    <location>
        <begin position="21"/>
        <end position="190"/>
    </location>
</feature>
<feature type="region of interest" description="G5" evidence="7">
    <location>
        <begin position="169"/>
        <end position="171"/>
    </location>
</feature>
<dbReference type="Proteomes" id="UP000778970">
    <property type="component" value="Unassembled WGS sequence"/>
</dbReference>
<evidence type="ECO:0000313" key="11">
    <source>
        <dbReference type="EMBL" id="MBK1698003.1"/>
    </source>
</evidence>
<keyword evidence="6" id="KW-0472">Membrane</keyword>
<dbReference type="PROSITE" id="PS51713">
    <property type="entry name" value="G_ERA"/>
    <property type="match status" value="1"/>
</dbReference>
<dbReference type="RefSeq" id="WP_027288837.1">
    <property type="nucleotide sequence ID" value="NZ_NRRE01000026.1"/>
</dbReference>
<feature type="domain" description="KH type-2" evidence="9">
    <location>
        <begin position="221"/>
        <end position="298"/>
    </location>
</feature>
<dbReference type="GO" id="GO:0070181">
    <property type="term" value="F:small ribosomal subunit rRNA binding"/>
    <property type="evidence" value="ECO:0007669"/>
    <property type="project" value="UniProtKB-UniRule"/>
</dbReference>
<dbReference type="InterPro" id="IPR030388">
    <property type="entry name" value="G_ERA_dom"/>
</dbReference>
<keyword evidence="6" id="KW-1003">Cell membrane</keyword>
<evidence type="ECO:0000256" key="7">
    <source>
        <dbReference type="PROSITE-ProRule" id="PRU01050"/>
    </source>
</evidence>
<dbReference type="AlphaFoldDB" id="A0A934QJ67"/>
<dbReference type="CDD" id="cd04163">
    <property type="entry name" value="Era"/>
    <property type="match status" value="1"/>
</dbReference>
<dbReference type="GO" id="GO:0005525">
    <property type="term" value="F:GTP binding"/>
    <property type="evidence" value="ECO:0007669"/>
    <property type="project" value="UniProtKB-UniRule"/>
</dbReference>
<dbReference type="SUPFAM" id="SSF52540">
    <property type="entry name" value="P-loop containing nucleoside triphosphate hydrolases"/>
    <property type="match status" value="1"/>
</dbReference>
<keyword evidence="12" id="KW-1185">Reference proteome</keyword>
<dbReference type="InterPro" id="IPR005225">
    <property type="entry name" value="Small_GTP-bd"/>
</dbReference>
<dbReference type="NCBIfam" id="TIGR00231">
    <property type="entry name" value="small_GTP"/>
    <property type="match status" value="1"/>
</dbReference>
<evidence type="ECO:0000313" key="12">
    <source>
        <dbReference type="Proteomes" id="UP000778970"/>
    </source>
</evidence>
<dbReference type="GO" id="GO:0003924">
    <property type="term" value="F:GTPase activity"/>
    <property type="evidence" value="ECO:0007669"/>
    <property type="project" value="UniProtKB-UniRule"/>
</dbReference>
<dbReference type="GO" id="GO:0005886">
    <property type="term" value="C:plasma membrane"/>
    <property type="evidence" value="ECO:0007669"/>
    <property type="project" value="UniProtKB-SubCell"/>
</dbReference>
<evidence type="ECO:0000256" key="6">
    <source>
        <dbReference type="HAMAP-Rule" id="MF_00367"/>
    </source>
</evidence>
<keyword evidence="6" id="KW-0963">Cytoplasm</keyword>
<dbReference type="CDD" id="cd22534">
    <property type="entry name" value="KH-II_Era"/>
    <property type="match status" value="1"/>
</dbReference>
<dbReference type="EMBL" id="NRRE01000026">
    <property type="protein sequence ID" value="MBK1698003.1"/>
    <property type="molecule type" value="Genomic_DNA"/>
</dbReference>
<protein>
    <recommendedName>
        <fullName evidence="2 6">GTPase Era</fullName>
    </recommendedName>
</protein>
<comment type="caution">
    <text evidence="11">The sequence shown here is derived from an EMBL/GenBank/DDBJ whole genome shotgun (WGS) entry which is preliminary data.</text>
</comment>
<reference evidence="11" key="1">
    <citation type="submission" date="2017-08" db="EMBL/GenBank/DDBJ databases">
        <authorList>
            <person name="Imhoff J.F."/>
            <person name="Rahn T."/>
            <person name="Kuenzel S."/>
            <person name="Neulinger S.C."/>
        </authorList>
    </citation>
    <scope>NUCLEOTIDE SEQUENCE</scope>
    <source>
        <strain evidence="11">DSM 9154</strain>
    </source>
</reference>
<keyword evidence="5 6" id="KW-0342">GTP-binding</keyword>
<evidence type="ECO:0000256" key="4">
    <source>
        <dbReference type="ARBA" id="ARBA00022884"/>
    </source>
</evidence>
<comment type="subunit">
    <text evidence="6">Monomer.</text>
</comment>
<dbReference type="Pfam" id="PF01926">
    <property type="entry name" value="MMR_HSR1"/>
    <property type="match status" value="1"/>
</dbReference>
<dbReference type="InterPro" id="IPR027417">
    <property type="entry name" value="P-loop_NTPase"/>
</dbReference>
<dbReference type="PANTHER" id="PTHR42698">
    <property type="entry name" value="GTPASE ERA"/>
    <property type="match status" value="1"/>
</dbReference>
<dbReference type="Gene3D" id="3.30.300.20">
    <property type="match status" value="1"/>
</dbReference>
<dbReference type="NCBIfam" id="NF000908">
    <property type="entry name" value="PRK00089.1"/>
    <property type="match status" value="1"/>
</dbReference>
<dbReference type="GO" id="GO:0043024">
    <property type="term" value="F:ribosomal small subunit binding"/>
    <property type="evidence" value="ECO:0007669"/>
    <property type="project" value="TreeGrafter"/>
</dbReference>
<dbReference type="HAMAP" id="MF_00367">
    <property type="entry name" value="GTPase_Era"/>
    <property type="match status" value="1"/>
</dbReference>
<evidence type="ECO:0000256" key="1">
    <source>
        <dbReference type="ARBA" id="ARBA00007921"/>
    </source>
</evidence>
<keyword evidence="3 6" id="KW-0547">Nucleotide-binding</keyword>
<comment type="function">
    <text evidence="6">An essential GTPase that binds both GDP and GTP, with rapid nucleotide exchange. Plays a role in 16S rRNA processing and 30S ribosomal subunit biogenesis and possibly also in cell cycle regulation and energy metabolism.</text>
</comment>
<feature type="region of interest" description="G2" evidence="7">
    <location>
        <begin position="55"/>
        <end position="59"/>
    </location>
</feature>
<dbReference type="PANTHER" id="PTHR42698:SF1">
    <property type="entry name" value="GTPASE ERA, MITOCHONDRIAL"/>
    <property type="match status" value="1"/>
</dbReference>
<keyword evidence="4 6" id="KW-0694">RNA-binding</keyword>
<comment type="similarity">
    <text evidence="1 6 7 8">Belongs to the TRAFAC class TrmE-Era-EngA-EngB-Septin-like GTPase superfamily. Era GTPase family.</text>
</comment>
<reference evidence="11" key="2">
    <citation type="journal article" date="2020" name="Microorganisms">
        <title>Osmotic Adaptation and Compatible Solute Biosynthesis of Phototrophic Bacteria as Revealed from Genome Analyses.</title>
        <authorList>
            <person name="Imhoff J.F."/>
            <person name="Rahn T."/>
            <person name="Kunzel S."/>
            <person name="Keller A."/>
            <person name="Neulinger S.C."/>
        </authorList>
    </citation>
    <scope>NUCLEOTIDE SEQUENCE</scope>
    <source>
        <strain evidence="11">DSM 9154</strain>
    </source>
</reference>
<evidence type="ECO:0000256" key="8">
    <source>
        <dbReference type="RuleBase" id="RU003761"/>
    </source>
</evidence>
<dbReference type="InterPro" id="IPR009019">
    <property type="entry name" value="KH_sf_prok-type"/>
</dbReference>
<feature type="binding site" evidence="6">
    <location>
        <begin position="140"/>
        <end position="143"/>
    </location>
    <ligand>
        <name>GTP</name>
        <dbReference type="ChEBI" id="CHEBI:37565"/>
    </ligand>
</feature>
<feature type="region of interest" description="G4" evidence="7">
    <location>
        <begin position="140"/>
        <end position="143"/>
    </location>
</feature>
<feature type="region of interest" description="G3" evidence="7">
    <location>
        <begin position="76"/>
        <end position="79"/>
    </location>
</feature>
<feature type="binding site" evidence="6">
    <location>
        <begin position="76"/>
        <end position="80"/>
    </location>
    <ligand>
        <name>GTP</name>
        <dbReference type="ChEBI" id="CHEBI:37565"/>
    </ligand>
</feature>
<evidence type="ECO:0000256" key="2">
    <source>
        <dbReference type="ARBA" id="ARBA00020484"/>
    </source>
</evidence>
<dbReference type="PROSITE" id="PS50823">
    <property type="entry name" value="KH_TYPE_2"/>
    <property type="match status" value="1"/>
</dbReference>
<dbReference type="Gene3D" id="3.40.50.300">
    <property type="entry name" value="P-loop containing nucleotide triphosphate hydrolases"/>
    <property type="match status" value="1"/>
</dbReference>
<dbReference type="GO" id="GO:0005829">
    <property type="term" value="C:cytosol"/>
    <property type="evidence" value="ECO:0007669"/>
    <property type="project" value="TreeGrafter"/>
</dbReference>
<evidence type="ECO:0000256" key="5">
    <source>
        <dbReference type="ARBA" id="ARBA00023134"/>
    </source>
</evidence>
<evidence type="ECO:0000259" key="9">
    <source>
        <dbReference type="PROSITE" id="PS50823"/>
    </source>
</evidence>
<proteinExistence type="inferred from homology"/>
<keyword evidence="6" id="KW-0690">Ribosome biogenesis</keyword>
<sequence>MTDQPIPPGDGESAPTPRQGRCGVVALVGAPNAGKSTLMNRMVGAKLSIVTHKVQTTRTRVRGVAVEGDSQVVFVDTPGVFTSPKRRLERAMVASAWQGADDADVVVLLYDVARKGIDEDTLRIVRRLNDLSTPMVLALNKIDRIKREKLLEIAARFNQEGTFQQTFMISAETGDGVDDLRSYLAGQVPEGPWLFPEDQLSDLPMRLIAAEITREKLFLRLHEELPYALTVETEDWQSFDDGSVRIEQAIYVEREAQKKIALGRQGSNIRKVREAAQADLAEQLGQPVHLFLFVKVREGWTDDPERYAPWGLDFNA</sequence>
<organism evidence="11 12">
    <name type="scientific">Rhodovibrio salinarum</name>
    <dbReference type="NCBI Taxonomy" id="1087"/>
    <lineage>
        <taxon>Bacteria</taxon>
        <taxon>Pseudomonadati</taxon>
        <taxon>Pseudomonadota</taxon>
        <taxon>Alphaproteobacteria</taxon>
        <taxon>Rhodospirillales</taxon>
        <taxon>Rhodovibrionaceae</taxon>
        <taxon>Rhodovibrio</taxon>
    </lineage>
</organism>
<feature type="binding site" evidence="6">
    <location>
        <begin position="29"/>
        <end position="36"/>
    </location>
    <ligand>
        <name>GTP</name>
        <dbReference type="ChEBI" id="CHEBI:37565"/>
    </ligand>
</feature>
<keyword evidence="6" id="KW-0699">rRNA-binding</keyword>
<comment type="subcellular location">
    <subcellularLocation>
        <location evidence="6">Cytoplasm</location>
    </subcellularLocation>
    <subcellularLocation>
        <location evidence="6">Cell membrane</location>
        <topology evidence="6">Peripheral membrane protein</topology>
    </subcellularLocation>
</comment>
<dbReference type="GO" id="GO:0000028">
    <property type="term" value="P:ribosomal small subunit assembly"/>
    <property type="evidence" value="ECO:0007669"/>
    <property type="project" value="TreeGrafter"/>
</dbReference>
<evidence type="ECO:0000256" key="3">
    <source>
        <dbReference type="ARBA" id="ARBA00022741"/>
    </source>
</evidence>